<dbReference type="NCBIfam" id="NF002073">
    <property type="entry name" value="PRK00913.1-2"/>
    <property type="match status" value="1"/>
</dbReference>
<dbReference type="InterPro" id="IPR011356">
    <property type="entry name" value="Leucine_aapep/pepB"/>
</dbReference>
<evidence type="ECO:0000256" key="2">
    <source>
        <dbReference type="ARBA" id="ARBA00000967"/>
    </source>
</evidence>
<feature type="active site" evidence="8">
    <location>
        <position position="316"/>
    </location>
</feature>
<evidence type="ECO:0000256" key="7">
    <source>
        <dbReference type="ARBA" id="ARBA00049972"/>
    </source>
</evidence>
<dbReference type="EC" id="3.4.11.1" evidence="8"/>
<feature type="binding site" evidence="8">
    <location>
        <position position="388"/>
    </location>
    <ligand>
        <name>Mn(2+)</name>
        <dbReference type="ChEBI" id="CHEBI:29035"/>
        <label>1</label>
    </ligand>
</feature>
<feature type="binding site" evidence="8">
    <location>
        <position position="309"/>
    </location>
    <ligand>
        <name>Mn(2+)</name>
        <dbReference type="ChEBI" id="CHEBI:29035"/>
        <label>1</label>
    </ligand>
</feature>
<feature type="active site" evidence="8">
    <location>
        <position position="390"/>
    </location>
</feature>
<keyword evidence="8" id="KW-0479">Metal-binding</keyword>
<dbReference type="GO" id="GO:0070006">
    <property type="term" value="F:metalloaminopeptidase activity"/>
    <property type="evidence" value="ECO:0007669"/>
    <property type="project" value="InterPro"/>
</dbReference>
<comment type="function">
    <text evidence="7 8">Presumably involved in the processing and regular turnover of intracellular proteins. Catalyzes the removal of unsubstituted N-terminal amino acids from various peptides.</text>
</comment>
<sequence>MNIRTQVGQLGDVQAGAVAVNLFQGVTEPGGATGMIDRALGGAITRLIATGDFTGKINQVAVLYPAPGAGDNQAPIAASRVILVGLGKQDDFTLDRVRQVSATAARRARDLGAKQLATIVHGAGAGSITPQHAAQALVEGAILGLYRFEELKSRPGGSVASSGSAAGSAGSQTSTDASGSSDDDDRRKQLEELIVFELDGQKASEIETGVERGRILAESQVFARTLVDRPGNILPPEALAGEASRVAAEVGLGCEILTPDQMAELGMGSLLGVAQGSEQPARFIILEHAPEGMADQPPVVLCGKGITFDTGGISLKPPEGMGEMKNDMGGGAAVIGALRALALLKVQRRVIGLVPAVENMPSGKAFRPGDVLRAMDGQTIEVISTDAEGRLVLADALAYAQRYKPIAMLDVATLTGGVVTALGHGAAGVMANDPDVVERLKLAASTTGEKVWELPLWDDEYKRLLRSDVADMKNSGGRAASAIGGGMFLKQFAKKVPWAHLDIAGMARAESDSPYKPKGSTGYGVRLLAEFAASYA</sequence>
<dbReference type="SUPFAM" id="SSF53187">
    <property type="entry name" value="Zn-dependent exopeptidases"/>
    <property type="match status" value="1"/>
</dbReference>
<dbReference type="AlphaFoldDB" id="A0A6J4HWD9"/>
<dbReference type="GO" id="GO:0005737">
    <property type="term" value="C:cytoplasm"/>
    <property type="evidence" value="ECO:0007669"/>
    <property type="project" value="UniProtKB-SubCell"/>
</dbReference>
<evidence type="ECO:0000313" key="11">
    <source>
        <dbReference type="EMBL" id="CAA9235612.1"/>
    </source>
</evidence>
<comment type="similarity">
    <text evidence="3 8">Belongs to the peptidase M17 family.</text>
</comment>
<keyword evidence="6 8" id="KW-0378">Hydrolase</keyword>
<feature type="domain" description="Cytosol aminopeptidase" evidence="10">
    <location>
        <begin position="384"/>
        <end position="391"/>
    </location>
</feature>
<evidence type="ECO:0000256" key="6">
    <source>
        <dbReference type="ARBA" id="ARBA00022801"/>
    </source>
</evidence>
<evidence type="ECO:0000256" key="1">
    <source>
        <dbReference type="ARBA" id="ARBA00000135"/>
    </source>
</evidence>
<dbReference type="InterPro" id="IPR043472">
    <property type="entry name" value="Macro_dom-like"/>
</dbReference>
<name>A0A6J4HWD9_9CHLR</name>
<feature type="compositionally biased region" description="Low complexity" evidence="9">
    <location>
        <begin position="157"/>
        <end position="180"/>
    </location>
</feature>
<keyword evidence="5 8" id="KW-0645">Protease</keyword>
<feature type="region of interest" description="Disordered" evidence="9">
    <location>
        <begin position="157"/>
        <end position="185"/>
    </location>
</feature>
<dbReference type="PANTHER" id="PTHR11963">
    <property type="entry name" value="LEUCINE AMINOPEPTIDASE-RELATED"/>
    <property type="match status" value="1"/>
</dbReference>
<dbReference type="Gene3D" id="3.40.220.10">
    <property type="entry name" value="Leucine Aminopeptidase, subunit E, domain 1"/>
    <property type="match status" value="1"/>
</dbReference>
<feature type="binding site" evidence="8">
    <location>
        <position position="309"/>
    </location>
    <ligand>
        <name>Mn(2+)</name>
        <dbReference type="ChEBI" id="CHEBI:29035"/>
        <label>2</label>
    </ligand>
</feature>
<reference evidence="11" key="1">
    <citation type="submission" date="2020-02" db="EMBL/GenBank/DDBJ databases">
        <authorList>
            <person name="Meier V. D."/>
        </authorList>
    </citation>
    <scope>NUCLEOTIDE SEQUENCE</scope>
    <source>
        <strain evidence="11">AVDCRST_MAG77</strain>
    </source>
</reference>
<evidence type="ECO:0000256" key="8">
    <source>
        <dbReference type="HAMAP-Rule" id="MF_00181"/>
    </source>
</evidence>
<dbReference type="EC" id="3.4.11.10" evidence="8"/>
<dbReference type="Pfam" id="PF00883">
    <property type="entry name" value="Peptidase_M17"/>
    <property type="match status" value="1"/>
</dbReference>
<evidence type="ECO:0000259" key="10">
    <source>
        <dbReference type="PROSITE" id="PS00631"/>
    </source>
</evidence>
<dbReference type="CDD" id="cd00433">
    <property type="entry name" value="Peptidase_M17"/>
    <property type="match status" value="1"/>
</dbReference>
<comment type="catalytic activity">
    <reaction evidence="1 8">
        <text>Release of an N-terminal amino acid, Xaa-|-Yaa-, in which Xaa is preferably Leu, but may be other amino acids including Pro although not Arg or Lys, and Yaa may be Pro. Amino acid amides and methyl esters are also readily hydrolyzed, but rates on arylamides are exceedingly low.</text>
        <dbReference type="EC" id="3.4.11.1"/>
    </reaction>
</comment>
<dbReference type="PROSITE" id="PS00631">
    <property type="entry name" value="CYTOSOL_AP"/>
    <property type="match status" value="1"/>
</dbReference>
<evidence type="ECO:0000256" key="5">
    <source>
        <dbReference type="ARBA" id="ARBA00022670"/>
    </source>
</evidence>
<keyword evidence="4 8" id="KW-0031">Aminopeptidase</keyword>
<dbReference type="PANTHER" id="PTHR11963:SF23">
    <property type="entry name" value="CYTOSOL AMINOPEPTIDASE"/>
    <property type="match status" value="1"/>
</dbReference>
<proteinExistence type="inferred from homology"/>
<comment type="catalytic activity">
    <reaction evidence="2 8">
        <text>Release of an N-terminal amino acid, preferentially leucine, but not glutamic or aspartic acids.</text>
        <dbReference type="EC" id="3.4.11.10"/>
    </reaction>
</comment>
<evidence type="ECO:0000256" key="3">
    <source>
        <dbReference type="ARBA" id="ARBA00009528"/>
    </source>
</evidence>
<feature type="binding site" evidence="8">
    <location>
        <position position="304"/>
    </location>
    <ligand>
        <name>Mn(2+)</name>
        <dbReference type="ChEBI" id="CHEBI:29035"/>
        <label>2</label>
    </ligand>
</feature>
<protein>
    <recommendedName>
        <fullName evidence="8">Probable cytosol aminopeptidase</fullName>
        <ecNumber evidence="8">3.4.11.1</ecNumber>
    </recommendedName>
    <alternativeName>
        <fullName evidence="8">Leucine aminopeptidase</fullName>
        <shortName evidence="8">LAP</shortName>
        <ecNumber evidence="8">3.4.11.10</ecNumber>
    </alternativeName>
    <alternativeName>
        <fullName evidence="8">Leucyl aminopeptidase</fullName>
    </alternativeName>
</protein>
<dbReference type="SUPFAM" id="SSF52949">
    <property type="entry name" value="Macro domain-like"/>
    <property type="match status" value="1"/>
</dbReference>
<dbReference type="EMBL" id="CADCTC010000081">
    <property type="protein sequence ID" value="CAA9235612.1"/>
    <property type="molecule type" value="Genomic_DNA"/>
</dbReference>
<organism evidence="11">
    <name type="scientific">uncultured Chloroflexota bacterium</name>
    <dbReference type="NCBI Taxonomy" id="166587"/>
    <lineage>
        <taxon>Bacteria</taxon>
        <taxon>Bacillati</taxon>
        <taxon>Chloroflexota</taxon>
        <taxon>environmental samples</taxon>
    </lineage>
</organism>
<dbReference type="InterPro" id="IPR008283">
    <property type="entry name" value="Peptidase_M17_N"/>
</dbReference>
<dbReference type="Pfam" id="PF02789">
    <property type="entry name" value="Peptidase_M17_N"/>
    <property type="match status" value="1"/>
</dbReference>
<dbReference type="NCBIfam" id="NF002074">
    <property type="entry name" value="PRK00913.1-4"/>
    <property type="match status" value="1"/>
</dbReference>
<dbReference type="InterPro" id="IPR000819">
    <property type="entry name" value="Peptidase_M17_C"/>
</dbReference>
<evidence type="ECO:0000256" key="9">
    <source>
        <dbReference type="SAM" id="MobiDB-lite"/>
    </source>
</evidence>
<comment type="cofactor">
    <cofactor evidence="8">
        <name>Mn(2+)</name>
        <dbReference type="ChEBI" id="CHEBI:29035"/>
    </cofactor>
    <text evidence="8">Binds 2 manganese ions per subunit.</text>
</comment>
<evidence type="ECO:0000256" key="4">
    <source>
        <dbReference type="ARBA" id="ARBA00022438"/>
    </source>
</evidence>
<accession>A0A6J4HWD9</accession>
<dbReference type="Gene3D" id="3.40.630.10">
    <property type="entry name" value="Zn peptidases"/>
    <property type="match status" value="1"/>
</dbReference>
<comment type="subcellular location">
    <subcellularLocation>
        <location evidence="8">Cytoplasm</location>
    </subcellularLocation>
</comment>
<feature type="binding site" evidence="8">
    <location>
        <position position="327"/>
    </location>
    <ligand>
        <name>Mn(2+)</name>
        <dbReference type="ChEBI" id="CHEBI:29035"/>
        <label>2</label>
    </ligand>
</feature>
<feature type="binding site" evidence="8">
    <location>
        <position position="386"/>
    </location>
    <ligand>
        <name>Mn(2+)</name>
        <dbReference type="ChEBI" id="CHEBI:29035"/>
        <label>1</label>
    </ligand>
</feature>
<feature type="binding site" evidence="8">
    <location>
        <position position="388"/>
    </location>
    <ligand>
        <name>Mn(2+)</name>
        <dbReference type="ChEBI" id="CHEBI:29035"/>
        <label>2</label>
    </ligand>
</feature>
<keyword evidence="8" id="KW-0464">Manganese</keyword>
<dbReference type="HAMAP" id="MF_00181">
    <property type="entry name" value="Cytosol_peptidase_M17"/>
    <property type="match status" value="1"/>
</dbReference>
<gene>
    <name evidence="8" type="primary">pepA</name>
    <name evidence="11" type="ORF">AVDCRST_MAG77-1247</name>
</gene>
<dbReference type="InterPro" id="IPR023042">
    <property type="entry name" value="Peptidase_M17_leu_NH2_pept"/>
</dbReference>
<dbReference type="GO" id="GO:0030145">
    <property type="term" value="F:manganese ion binding"/>
    <property type="evidence" value="ECO:0007669"/>
    <property type="project" value="UniProtKB-UniRule"/>
</dbReference>
<dbReference type="PRINTS" id="PR00481">
    <property type="entry name" value="LAMNOPPTDASE"/>
</dbReference>
<keyword evidence="8" id="KW-0963">Cytoplasm</keyword>
<dbReference type="GO" id="GO:0006508">
    <property type="term" value="P:proteolysis"/>
    <property type="evidence" value="ECO:0007669"/>
    <property type="project" value="UniProtKB-KW"/>
</dbReference>